<feature type="region of interest" description="Disordered" evidence="1">
    <location>
        <begin position="26"/>
        <end position="118"/>
    </location>
</feature>
<feature type="compositionally biased region" description="Pro residues" evidence="1">
    <location>
        <begin position="104"/>
        <end position="118"/>
    </location>
</feature>
<dbReference type="AlphaFoldDB" id="A0A4Y2W697"/>
<keyword evidence="3" id="KW-1185">Reference proteome</keyword>
<feature type="compositionally biased region" description="Acidic residues" evidence="1">
    <location>
        <begin position="33"/>
        <end position="49"/>
    </location>
</feature>
<dbReference type="EMBL" id="BGPR01056021">
    <property type="protein sequence ID" value="GBO32542.1"/>
    <property type="molecule type" value="Genomic_DNA"/>
</dbReference>
<gene>
    <name evidence="2" type="ORF">AVEN_71303_1</name>
</gene>
<evidence type="ECO:0000313" key="2">
    <source>
        <dbReference type="EMBL" id="GBO32542.1"/>
    </source>
</evidence>
<organism evidence="2 3">
    <name type="scientific">Araneus ventricosus</name>
    <name type="common">Orbweaver spider</name>
    <name type="synonym">Epeira ventricosa</name>
    <dbReference type="NCBI Taxonomy" id="182803"/>
    <lineage>
        <taxon>Eukaryota</taxon>
        <taxon>Metazoa</taxon>
        <taxon>Ecdysozoa</taxon>
        <taxon>Arthropoda</taxon>
        <taxon>Chelicerata</taxon>
        <taxon>Arachnida</taxon>
        <taxon>Araneae</taxon>
        <taxon>Araneomorphae</taxon>
        <taxon>Entelegynae</taxon>
        <taxon>Araneoidea</taxon>
        <taxon>Araneidae</taxon>
        <taxon>Araneus</taxon>
    </lineage>
</organism>
<sequence>MLVLWTEAAPVQDDGNSSLVMYRSGCGGSCGGFDDDGDEDYDELEESEEVQDRLPPPRRGGGCGCNQRGGCGNQSGRGGGCFLQWEPPGRQSPGRRPPGREPRPPSPHQPPPWRPRQR</sequence>
<reference evidence="2 3" key="1">
    <citation type="journal article" date="2019" name="Sci. Rep.">
        <title>Orb-weaving spider Araneus ventricosus genome elucidates the spidroin gene catalogue.</title>
        <authorList>
            <person name="Kono N."/>
            <person name="Nakamura H."/>
            <person name="Ohtoshi R."/>
            <person name="Moran D.A.P."/>
            <person name="Shinohara A."/>
            <person name="Yoshida Y."/>
            <person name="Fujiwara M."/>
            <person name="Mori M."/>
            <person name="Tomita M."/>
            <person name="Arakawa K."/>
        </authorList>
    </citation>
    <scope>NUCLEOTIDE SEQUENCE [LARGE SCALE GENOMIC DNA]</scope>
</reference>
<comment type="caution">
    <text evidence="2">The sequence shown here is derived from an EMBL/GenBank/DDBJ whole genome shotgun (WGS) entry which is preliminary data.</text>
</comment>
<evidence type="ECO:0000256" key="1">
    <source>
        <dbReference type="SAM" id="MobiDB-lite"/>
    </source>
</evidence>
<feature type="compositionally biased region" description="Gly residues" evidence="1">
    <location>
        <begin position="59"/>
        <end position="81"/>
    </location>
</feature>
<dbReference type="Proteomes" id="UP000499080">
    <property type="component" value="Unassembled WGS sequence"/>
</dbReference>
<protein>
    <submittedName>
        <fullName evidence="2">Uncharacterized protein</fullName>
    </submittedName>
</protein>
<proteinExistence type="predicted"/>
<accession>A0A4Y2W697</accession>
<name>A0A4Y2W697_ARAVE</name>
<evidence type="ECO:0000313" key="3">
    <source>
        <dbReference type="Proteomes" id="UP000499080"/>
    </source>
</evidence>